<dbReference type="NCBIfam" id="NF000812">
    <property type="entry name" value="PRK00061.1-4"/>
    <property type="match status" value="1"/>
</dbReference>
<dbReference type="Gene3D" id="3.40.50.960">
    <property type="entry name" value="Lumazine/riboflavin synthase"/>
    <property type="match status" value="1"/>
</dbReference>
<name>A0A9D1X5R4_9FIRM</name>
<dbReference type="GO" id="GO:0005829">
    <property type="term" value="C:cytosol"/>
    <property type="evidence" value="ECO:0007669"/>
    <property type="project" value="TreeGrafter"/>
</dbReference>
<evidence type="ECO:0000256" key="6">
    <source>
        <dbReference type="ARBA" id="ARBA00048785"/>
    </source>
</evidence>
<evidence type="ECO:0000256" key="8">
    <source>
        <dbReference type="HAMAP-Rule" id="MF_00178"/>
    </source>
</evidence>
<evidence type="ECO:0000313" key="10">
    <source>
        <dbReference type="Proteomes" id="UP000886805"/>
    </source>
</evidence>
<dbReference type="InterPro" id="IPR002180">
    <property type="entry name" value="LS/RS"/>
</dbReference>
<dbReference type="NCBIfam" id="TIGR00114">
    <property type="entry name" value="lumazine-synth"/>
    <property type="match status" value="1"/>
</dbReference>
<feature type="binding site" evidence="8">
    <location>
        <position position="24"/>
    </location>
    <ligand>
        <name>5-amino-6-(D-ribitylamino)uracil</name>
        <dbReference type="ChEBI" id="CHEBI:15934"/>
    </ligand>
</feature>
<evidence type="ECO:0000256" key="5">
    <source>
        <dbReference type="ARBA" id="ARBA00022679"/>
    </source>
</evidence>
<feature type="active site" description="Proton donor" evidence="8">
    <location>
        <position position="90"/>
    </location>
</feature>
<dbReference type="HAMAP" id="MF_00178">
    <property type="entry name" value="Lumazine_synth"/>
    <property type="match status" value="1"/>
</dbReference>
<comment type="pathway">
    <text evidence="1 8">Cofactor biosynthesis; riboflavin biosynthesis; riboflavin from 2-hydroxy-3-oxobutyl phosphate and 5-amino-6-(D-ribitylamino)uracil: step 1/2.</text>
</comment>
<dbReference type="GO" id="GO:0009349">
    <property type="term" value="C:riboflavin synthase complex"/>
    <property type="evidence" value="ECO:0007669"/>
    <property type="project" value="UniProtKB-UniRule"/>
</dbReference>
<feature type="binding site" evidence="8">
    <location>
        <begin position="58"/>
        <end position="60"/>
    </location>
    <ligand>
        <name>5-amino-6-(D-ribitylamino)uracil</name>
        <dbReference type="ChEBI" id="CHEBI:15934"/>
    </ligand>
</feature>
<reference evidence="9" key="1">
    <citation type="journal article" date="2021" name="PeerJ">
        <title>Extensive microbial diversity within the chicken gut microbiome revealed by metagenomics and culture.</title>
        <authorList>
            <person name="Gilroy R."/>
            <person name="Ravi A."/>
            <person name="Getino M."/>
            <person name="Pursley I."/>
            <person name="Horton D.L."/>
            <person name="Alikhan N.F."/>
            <person name="Baker D."/>
            <person name="Gharbi K."/>
            <person name="Hall N."/>
            <person name="Watson M."/>
            <person name="Adriaenssens E.M."/>
            <person name="Foster-Nyarko E."/>
            <person name="Jarju S."/>
            <person name="Secka A."/>
            <person name="Antonio M."/>
            <person name="Oren A."/>
            <person name="Chaudhuri R.R."/>
            <person name="La Ragione R."/>
            <person name="Hildebrand F."/>
            <person name="Pallen M.J."/>
        </authorList>
    </citation>
    <scope>NUCLEOTIDE SEQUENCE</scope>
    <source>
        <strain evidence="9">ChiSxjej3B15-1167</strain>
    </source>
</reference>
<dbReference type="PANTHER" id="PTHR21058">
    <property type="entry name" value="6,7-DIMETHYL-8-RIBITYLLUMAZINE SYNTHASE DMRL SYNTHASE LUMAZINE SYNTHASE"/>
    <property type="match status" value="1"/>
</dbReference>
<evidence type="ECO:0000313" key="9">
    <source>
        <dbReference type="EMBL" id="HIX73234.1"/>
    </source>
</evidence>
<comment type="function">
    <text evidence="8">Catalyzes the formation of 6,7-dimethyl-8-ribityllumazine by condensation of 5-amino-6-(D-ribitylamino)uracil with 3,4-dihydroxy-2-butanone 4-phosphate. This is the penultimate step in the biosynthesis of riboflavin.</text>
</comment>
<evidence type="ECO:0000256" key="2">
    <source>
        <dbReference type="ARBA" id="ARBA00007424"/>
    </source>
</evidence>
<feature type="binding site" evidence="8">
    <location>
        <begin position="87"/>
        <end position="88"/>
    </location>
    <ligand>
        <name>(2S)-2-hydroxy-3-oxobutyl phosphate</name>
        <dbReference type="ChEBI" id="CHEBI:58830"/>
    </ligand>
</feature>
<comment type="catalytic activity">
    <reaction evidence="6 8">
        <text>(2S)-2-hydroxy-3-oxobutyl phosphate + 5-amino-6-(D-ribitylamino)uracil = 6,7-dimethyl-8-(1-D-ribityl)lumazine + phosphate + 2 H2O + H(+)</text>
        <dbReference type="Rhea" id="RHEA:26152"/>
        <dbReference type="ChEBI" id="CHEBI:15377"/>
        <dbReference type="ChEBI" id="CHEBI:15378"/>
        <dbReference type="ChEBI" id="CHEBI:15934"/>
        <dbReference type="ChEBI" id="CHEBI:43474"/>
        <dbReference type="ChEBI" id="CHEBI:58201"/>
        <dbReference type="ChEBI" id="CHEBI:58830"/>
        <dbReference type="EC" id="2.5.1.78"/>
    </reaction>
</comment>
<proteinExistence type="inferred from homology"/>
<evidence type="ECO:0000256" key="4">
    <source>
        <dbReference type="ARBA" id="ARBA00022619"/>
    </source>
</evidence>
<keyword evidence="4 8" id="KW-0686">Riboflavin biosynthesis</keyword>
<evidence type="ECO:0000256" key="7">
    <source>
        <dbReference type="ARBA" id="ARBA00072606"/>
    </source>
</evidence>
<reference evidence="9" key="2">
    <citation type="submission" date="2021-04" db="EMBL/GenBank/DDBJ databases">
        <authorList>
            <person name="Gilroy R."/>
        </authorList>
    </citation>
    <scope>NUCLEOTIDE SEQUENCE</scope>
    <source>
        <strain evidence="9">ChiSxjej3B15-1167</strain>
    </source>
</reference>
<sequence>MGVNVFEGKVVGGEERVGIVCARFNEFIVSKLLGGAIDGLVRHGMKEENIDVAWVPGAFEIPLICEKMAKSGKYDAVIALGTVIRGATSHYDYVCNEVSKGVAQVGLSSGIPVLFGIVTTENIEQAIERAGTKAGNKGYDCALGAIEMINLIKEIEK</sequence>
<dbReference type="GO" id="GO:0000906">
    <property type="term" value="F:6,7-dimethyl-8-ribityllumazine synthase activity"/>
    <property type="evidence" value="ECO:0007669"/>
    <property type="project" value="UniProtKB-UniRule"/>
</dbReference>
<dbReference type="InterPro" id="IPR034964">
    <property type="entry name" value="LS"/>
</dbReference>
<comment type="similarity">
    <text evidence="2 8">Belongs to the DMRL synthase family.</text>
</comment>
<dbReference type="EC" id="2.5.1.78" evidence="3 8"/>
<dbReference type="PANTHER" id="PTHR21058:SF0">
    <property type="entry name" value="6,7-DIMETHYL-8-RIBITYLLUMAZINE SYNTHASE"/>
    <property type="match status" value="1"/>
</dbReference>
<feature type="binding site" evidence="8">
    <location>
        <position position="129"/>
    </location>
    <ligand>
        <name>(2S)-2-hydroxy-3-oxobutyl phosphate</name>
        <dbReference type="ChEBI" id="CHEBI:58830"/>
    </ligand>
</feature>
<feature type="binding site" evidence="8">
    <location>
        <position position="115"/>
    </location>
    <ligand>
        <name>5-amino-6-(D-ribitylamino)uracil</name>
        <dbReference type="ChEBI" id="CHEBI:15934"/>
    </ligand>
</feature>
<protein>
    <recommendedName>
        <fullName evidence="7 8">6,7-dimethyl-8-ribityllumazine synthase</fullName>
        <shortName evidence="8">DMRL synthase</shortName>
        <shortName evidence="8">LS</shortName>
        <shortName evidence="8">Lumazine synthase</shortName>
        <ecNumber evidence="3 8">2.5.1.78</ecNumber>
    </recommendedName>
</protein>
<dbReference type="FunFam" id="3.40.50.960:FF:000001">
    <property type="entry name" value="6,7-dimethyl-8-ribityllumazine synthase"/>
    <property type="match status" value="1"/>
</dbReference>
<dbReference type="GO" id="GO:0009231">
    <property type="term" value="P:riboflavin biosynthetic process"/>
    <property type="evidence" value="ECO:0007669"/>
    <property type="project" value="UniProtKB-UniRule"/>
</dbReference>
<gene>
    <name evidence="9" type="primary">ribE</name>
    <name evidence="8" type="synonym">ribH</name>
    <name evidence="9" type="ORF">H9849_09465</name>
</gene>
<dbReference type="SUPFAM" id="SSF52121">
    <property type="entry name" value="Lumazine synthase"/>
    <property type="match status" value="1"/>
</dbReference>
<dbReference type="InterPro" id="IPR036467">
    <property type="entry name" value="LS/RS_sf"/>
</dbReference>
<dbReference type="AlphaFoldDB" id="A0A9D1X5R4"/>
<feature type="binding site" evidence="8">
    <location>
        <begin position="82"/>
        <end position="84"/>
    </location>
    <ligand>
        <name>5-amino-6-(D-ribitylamino)uracil</name>
        <dbReference type="ChEBI" id="CHEBI:15934"/>
    </ligand>
</feature>
<accession>A0A9D1X5R4</accession>
<dbReference type="CDD" id="cd09209">
    <property type="entry name" value="Lumazine_synthase-I"/>
    <property type="match status" value="1"/>
</dbReference>
<dbReference type="EMBL" id="DXEQ01000288">
    <property type="protein sequence ID" value="HIX73234.1"/>
    <property type="molecule type" value="Genomic_DNA"/>
</dbReference>
<comment type="caution">
    <text evidence="9">The sequence shown here is derived from an EMBL/GenBank/DDBJ whole genome shotgun (WGS) entry which is preliminary data.</text>
</comment>
<dbReference type="Proteomes" id="UP000886805">
    <property type="component" value="Unassembled WGS sequence"/>
</dbReference>
<organism evidence="9 10">
    <name type="scientific">Candidatus Anaerobutyricum stercoripullorum</name>
    <dbReference type="NCBI Taxonomy" id="2838456"/>
    <lineage>
        <taxon>Bacteria</taxon>
        <taxon>Bacillati</taxon>
        <taxon>Bacillota</taxon>
        <taxon>Clostridia</taxon>
        <taxon>Lachnospirales</taxon>
        <taxon>Lachnospiraceae</taxon>
        <taxon>Anaerobutyricum</taxon>
    </lineage>
</organism>
<evidence type="ECO:0000256" key="3">
    <source>
        <dbReference type="ARBA" id="ARBA00012664"/>
    </source>
</evidence>
<evidence type="ECO:0000256" key="1">
    <source>
        <dbReference type="ARBA" id="ARBA00004917"/>
    </source>
</evidence>
<keyword evidence="5 8" id="KW-0808">Transferase</keyword>
<dbReference type="Pfam" id="PF00885">
    <property type="entry name" value="DMRL_synthase"/>
    <property type="match status" value="1"/>
</dbReference>